<gene>
    <name evidence="1" type="ORF">Vadar_021421</name>
</gene>
<sequence length="192" mass="21615">MFGQSTSSTFNGGINVAFINITSYTILQQQRPKPKPTPRHNVFAFLIPALFNFLDLEYQGNGIVSPFQTHPKTMCVALVCLLSYYTAYEAEKEPRFTQLGRLGMRLFGSILAVSLASVLCQNSVSCVVCFLYVLFSNREMLSAGIDFFWNWIQQKSTSDPLQEIRLINRLCYICPSLFTGEPYSQCNSLDGS</sequence>
<proteinExistence type="predicted"/>
<reference evidence="1 2" key="1">
    <citation type="journal article" date="2021" name="Hortic Res">
        <title>High-quality reference genome and annotation aids understanding of berry development for evergreen blueberry (Vaccinium darrowii).</title>
        <authorList>
            <person name="Yu J."/>
            <person name="Hulse-Kemp A.M."/>
            <person name="Babiker E."/>
            <person name="Staton M."/>
        </authorList>
    </citation>
    <scope>NUCLEOTIDE SEQUENCE [LARGE SCALE GENOMIC DNA]</scope>
    <source>
        <strain evidence="2">cv. NJ 8807/NJ 8810</strain>
        <tissue evidence="1">Young leaf</tissue>
    </source>
</reference>
<keyword evidence="2" id="KW-1185">Reference proteome</keyword>
<organism evidence="1 2">
    <name type="scientific">Vaccinium darrowii</name>
    <dbReference type="NCBI Taxonomy" id="229202"/>
    <lineage>
        <taxon>Eukaryota</taxon>
        <taxon>Viridiplantae</taxon>
        <taxon>Streptophyta</taxon>
        <taxon>Embryophyta</taxon>
        <taxon>Tracheophyta</taxon>
        <taxon>Spermatophyta</taxon>
        <taxon>Magnoliopsida</taxon>
        <taxon>eudicotyledons</taxon>
        <taxon>Gunneridae</taxon>
        <taxon>Pentapetalae</taxon>
        <taxon>asterids</taxon>
        <taxon>Ericales</taxon>
        <taxon>Ericaceae</taxon>
        <taxon>Vaccinioideae</taxon>
        <taxon>Vaccinieae</taxon>
        <taxon>Vaccinium</taxon>
    </lineage>
</organism>
<dbReference type="EMBL" id="CM037162">
    <property type="protein sequence ID" value="KAH7863741.1"/>
    <property type="molecule type" value="Genomic_DNA"/>
</dbReference>
<protein>
    <submittedName>
        <fullName evidence="1">Uncharacterized protein</fullName>
    </submittedName>
</protein>
<comment type="caution">
    <text evidence="1">The sequence shown here is derived from an EMBL/GenBank/DDBJ whole genome shotgun (WGS) entry which is preliminary data.</text>
</comment>
<accession>A0ACB7ZDA6</accession>
<name>A0ACB7ZDA6_9ERIC</name>
<evidence type="ECO:0000313" key="1">
    <source>
        <dbReference type="EMBL" id="KAH7863741.1"/>
    </source>
</evidence>
<dbReference type="Proteomes" id="UP000828048">
    <property type="component" value="Chromosome 12"/>
</dbReference>
<evidence type="ECO:0000313" key="2">
    <source>
        <dbReference type="Proteomes" id="UP000828048"/>
    </source>
</evidence>